<evidence type="ECO:0000313" key="6">
    <source>
        <dbReference type="Proteomes" id="UP001501676"/>
    </source>
</evidence>
<evidence type="ECO:0000313" key="5">
    <source>
        <dbReference type="EMBL" id="GAA3397311.1"/>
    </source>
</evidence>
<dbReference type="EMBL" id="BAAAYN010000064">
    <property type="protein sequence ID" value="GAA3397311.1"/>
    <property type="molecule type" value="Genomic_DNA"/>
</dbReference>
<dbReference type="InterPro" id="IPR035919">
    <property type="entry name" value="EAL_sf"/>
</dbReference>
<dbReference type="PROSITE" id="PS50887">
    <property type="entry name" value="GGDEF"/>
    <property type="match status" value="1"/>
</dbReference>
<evidence type="ECO:0000259" key="2">
    <source>
        <dbReference type="PROSITE" id="PS50112"/>
    </source>
</evidence>
<dbReference type="Gene3D" id="3.20.20.450">
    <property type="entry name" value="EAL domain"/>
    <property type="match status" value="1"/>
</dbReference>
<dbReference type="Proteomes" id="UP001501676">
    <property type="component" value="Unassembled WGS sequence"/>
</dbReference>
<dbReference type="RefSeq" id="WP_345733271.1">
    <property type="nucleotide sequence ID" value="NZ_BAAAYN010000064.1"/>
</dbReference>
<dbReference type="SUPFAM" id="SSF55073">
    <property type="entry name" value="Nucleotide cyclase"/>
    <property type="match status" value="1"/>
</dbReference>
<dbReference type="InterPro" id="IPR035965">
    <property type="entry name" value="PAS-like_dom_sf"/>
</dbReference>
<dbReference type="SUPFAM" id="SSF55785">
    <property type="entry name" value="PYP-like sensor domain (PAS domain)"/>
    <property type="match status" value="1"/>
</dbReference>
<reference evidence="6" key="1">
    <citation type="journal article" date="2019" name="Int. J. Syst. Evol. Microbiol.">
        <title>The Global Catalogue of Microorganisms (GCM) 10K type strain sequencing project: providing services to taxonomists for standard genome sequencing and annotation.</title>
        <authorList>
            <consortium name="The Broad Institute Genomics Platform"/>
            <consortium name="The Broad Institute Genome Sequencing Center for Infectious Disease"/>
            <person name="Wu L."/>
            <person name="Ma J."/>
        </authorList>
    </citation>
    <scope>NUCLEOTIDE SEQUENCE [LARGE SCALE GENOMIC DNA]</scope>
    <source>
        <strain evidence="6">JCM 9458</strain>
    </source>
</reference>
<proteinExistence type="predicted"/>
<dbReference type="PROSITE" id="PS50112">
    <property type="entry name" value="PAS"/>
    <property type="match status" value="1"/>
</dbReference>
<feature type="domain" description="EAL" evidence="3">
    <location>
        <begin position="485"/>
        <end position="779"/>
    </location>
</feature>
<protein>
    <submittedName>
        <fullName evidence="5">EAL domain-containing protein</fullName>
    </submittedName>
</protein>
<dbReference type="PANTHER" id="PTHR44757:SF2">
    <property type="entry name" value="BIOFILM ARCHITECTURE MAINTENANCE PROTEIN MBAA"/>
    <property type="match status" value="1"/>
</dbReference>
<feature type="domain" description="PAS" evidence="2">
    <location>
        <begin position="165"/>
        <end position="219"/>
    </location>
</feature>
<dbReference type="CDD" id="cd00130">
    <property type="entry name" value="PAS"/>
    <property type="match status" value="1"/>
</dbReference>
<dbReference type="NCBIfam" id="TIGR00229">
    <property type="entry name" value="sensory_box"/>
    <property type="match status" value="1"/>
</dbReference>
<evidence type="ECO:0000256" key="1">
    <source>
        <dbReference type="SAM" id="MobiDB-lite"/>
    </source>
</evidence>
<dbReference type="Pfam" id="PF00990">
    <property type="entry name" value="GGDEF"/>
    <property type="match status" value="1"/>
</dbReference>
<dbReference type="InterPro" id="IPR052155">
    <property type="entry name" value="Biofilm_reg_signaling"/>
</dbReference>
<dbReference type="Gene3D" id="3.30.450.20">
    <property type="entry name" value="PAS domain"/>
    <property type="match status" value="1"/>
</dbReference>
<keyword evidence="6" id="KW-1185">Reference proteome</keyword>
<dbReference type="SUPFAM" id="SSF141868">
    <property type="entry name" value="EAL domain-like"/>
    <property type="match status" value="2"/>
</dbReference>
<gene>
    <name evidence="5" type="ORF">GCM10020369_77100</name>
</gene>
<dbReference type="Pfam" id="PF00563">
    <property type="entry name" value="EAL"/>
    <property type="match status" value="2"/>
</dbReference>
<accession>A0ABP6TBI9</accession>
<sequence>MAVRAGSTGVVVASAVVDAVAHRWWQIANETCFVPMSSAEIEAELRGHTARLLRSLACVPFRSAPGREVGAALVARHFAAPDFIGRTVELFDDAVLAPLGVPTASRVVRTPVGGADRSTRLSALRAALVTGYTDALRTQTLAQQEELRRADLLARSELEAASRAHAARFRAVFENAAVGIAISEWDGTILEANPALRTMLGYTLRQLRQRRLDDLVHRDGAFAGPTEVGLRSETSVPISGERPLVVNGGGVIWAQLTTSVITPGEDSFEEVPAEAPGQELSPVGDPSGPRYQLTVVEDVTDRRRMRARLVHQALHDPLTSLPNRALFFDRLREVLVRTGPRDPVGILIIDIDGLAAVNDSLGHEAGDQILASVADRLTEEIARAGHLVARIDGDDFAVLVGPGGYRGAAEALARRVLAVLARPFAVGAHAIPVTATIGVAEVDAAGVDASGLLRAAQTALEWAKADPTRSWAAFESGRGERETARRRLAAAMPAALESGAFQLDFQPIVGFADGTVCAAEALVRWNHPRFGVLGPAQFIPLAEETGFIVPLGRWVLAEACRQASRWRTSAGEGPVVSVNIAARQVADPSLLNDVAVVLDRTGLPPEGLQLEITESAIVGSAEAPTEVLQALAGEGIRIAIDDFGTGFSNLSTLRHLPVRELKLAGPFLEGMAGGPAAVGSSAKPLDEPLAESLVGNAVASPGRDVARRPSSRGNSADQDVVGALVGLAHALGLSVTAEGVETAGQADRLRELGCDAGQGWYFASPMPPDEFAASLAEGPRG</sequence>
<dbReference type="Gene3D" id="3.30.70.270">
    <property type="match status" value="1"/>
</dbReference>
<dbReference type="SMART" id="SM00267">
    <property type="entry name" value="GGDEF"/>
    <property type="match status" value="1"/>
</dbReference>
<dbReference type="SMART" id="SM00091">
    <property type="entry name" value="PAS"/>
    <property type="match status" value="1"/>
</dbReference>
<dbReference type="PROSITE" id="PS50883">
    <property type="entry name" value="EAL"/>
    <property type="match status" value="1"/>
</dbReference>
<evidence type="ECO:0000259" key="4">
    <source>
        <dbReference type="PROSITE" id="PS50887"/>
    </source>
</evidence>
<dbReference type="InterPro" id="IPR000014">
    <property type="entry name" value="PAS"/>
</dbReference>
<dbReference type="Pfam" id="PF13188">
    <property type="entry name" value="PAS_8"/>
    <property type="match status" value="1"/>
</dbReference>
<comment type="caution">
    <text evidence="5">The sequence shown here is derived from an EMBL/GenBank/DDBJ whole genome shotgun (WGS) entry which is preliminary data.</text>
</comment>
<dbReference type="InterPro" id="IPR043128">
    <property type="entry name" value="Rev_trsase/Diguanyl_cyclase"/>
</dbReference>
<feature type="region of interest" description="Disordered" evidence="1">
    <location>
        <begin position="267"/>
        <end position="289"/>
    </location>
</feature>
<dbReference type="InterPro" id="IPR000160">
    <property type="entry name" value="GGDEF_dom"/>
</dbReference>
<organism evidence="5 6">
    <name type="scientific">Cryptosporangium minutisporangium</name>
    <dbReference type="NCBI Taxonomy" id="113569"/>
    <lineage>
        <taxon>Bacteria</taxon>
        <taxon>Bacillati</taxon>
        <taxon>Actinomycetota</taxon>
        <taxon>Actinomycetes</taxon>
        <taxon>Cryptosporangiales</taxon>
        <taxon>Cryptosporangiaceae</taxon>
        <taxon>Cryptosporangium</taxon>
    </lineage>
</organism>
<name>A0ABP6TBI9_9ACTN</name>
<evidence type="ECO:0000259" key="3">
    <source>
        <dbReference type="PROSITE" id="PS50883"/>
    </source>
</evidence>
<dbReference type="CDD" id="cd01949">
    <property type="entry name" value="GGDEF"/>
    <property type="match status" value="1"/>
</dbReference>
<dbReference type="SMART" id="SM00052">
    <property type="entry name" value="EAL"/>
    <property type="match status" value="1"/>
</dbReference>
<dbReference type="InterPro" id="IPR029787">
    <property type="entry name" value="Nucleotide_cyclase"/>
</dbReference>
<dbReference type="PANTHER" id="PTHR44757">
    <property type="entry name" value="DIGUANYLATE CYCLASE DGCP"/>
    <property type="match status" value="1"/>
</dbReference>
<dbReference type="CDD" id="cd01948">
    <property type="entry name" value="EAL"/>
    <property type="match status" value="1"/>
</dbReference>
<dbReference type="NCBIfam" id="TIGR00254">
    <property type="entry name" value="GGDEF"/>
    <property type="match status" value="1"/>
</dbReference>
<feature type="domain" description="GGDEF" evidence="4">
    <location>
        <begin position="342"/>
        <end position="476"/>
    </location>
</feature>
<dbReference type="InterPro" id="IPR001633">
    <property type="entry name" value="EAL_dom"/>
</dbReference>